<proteinExistence type="inferred from homology"/>
<dbReference type="SUPFAM" id="SSF69255">
    <property type="entry name" value="gp5 N-terminal domain-like"/>
    <property type="match status" value="1"/>
</dbReference>
<dbReference type="NCBIfam" id="TIGR01646">
    <property type="entry name" value="vgr_GE"/>
    <property type="match status" value="1"/>
</dbReference>
<dbReference type="InterPro" id="IPR018769">
    <property type="entry name" value="VgrG2_DUF2345"/>
</dbReference>
<feature type="domain" description="DUF2345" evidence="4">
    <location>
        <begin position="696"/>
        <end position="855"/>
    </location>
</feature>
<reference evidence="6 7" key="1">
    <citation type="submission" date="2015-02" db="EMBL/GenBank/DDBJ databases">
        <title>Pseudomonas helleri sp. nov. and Pseudomonas weihenstephanensis sp. nov., isolated from raw cows milk.</title>
        <authorList>
            <person name="von Neubeck M."/>
            <person name="Huptas C."/>
            <person name="Wenning M."/>
            <person name="Scherer S."/>
        </authorList>
    </citation>
    <scope>NUCLEOTIDE SEQUENCE [LARGE SCALE GENOMIC DNA]</scope>
    <source>
        <strain evidence="6 7">DSM 29166</strain>
    </source>
</reference>
<dbReference type="Pfam" id="PF13296">
    <property type="entry name" value="T6SS_Vgr"/>
    <property type="match status" value="1"/>
</dbReference>
<evidence type="ECO:0000259" key="3">
    <source>
        <dbReference type="Pfam" id="PF04717"/>
    </source>
</evidence>
<dbReference type="InterPro" id="IPR037026">
    <property type="entry name" value="Vgr_OB-fold_dom_sf"/>
</dbReference>
<comment type="caution">
    <text evidence="6">The sequence shown here is derived from an EMBL/GenBank/DDBJ whole genome shotgun (WGS) entry which is preliminary data.</text>
</comment>
<feature type="compositionally biased region" description="Polar residues" evidence="2">
    <location>
        <begin position="671"/>
        <end position="683"/>
    </location>
</feature>
<protein>
    <recommendedName>
        <fullName evidence="8">Type IV secretion protein Rhs</fullName>
    </recommendedName>
</protein>
<evidence type="ECO:0000259" key="5">
    <source>
        <dbReference type="Pfam" id="PF13296"/>
    </source>
</evidence>
<dbReference type="InterPro" id="IPR006533">
    <property type="entry name" value="T6SS_Vgr_RhsGE"/>
</dbReference>
<evidence type="ECO:0000256" key="2">
    <source>
        <dbReference type="SAM" id="MobiDB-lite"/>
    </source>
</evidence>
<dbReference type="Pfam" id="PF10106">
    <property type="entry name" value="DUF2345"/>
    <property type="match status" value="1"/>
</dbReference>
<dbReference type="AlphaFoldDB" id="A0A0J6IKS4"/>
<evidence type="ECO:0000313" key="7">
    <source>
        <dbReference type="Proteomes" id="UP000036325"/>
    </source>
</evidence>
<dbReference type="STRING" id="1608994.TU86_17200"/>
<organism evidence="6 7">
    <name type="scientific">Pseudomonas weihenstephanensis</name>
    <dbReference type="NCBI Taxonomy" id="1608994"/>
    <lineage>
        <taxon>Bacteria</taxon>
        <taxon>Pseudomonadati</taxon>
        <taxon>Pseudomonadota</taxon>
        <taxon>Gammaproteobacteria</taxon>
        <taxon>Pseudomonadales</taxon>
        <taxon>Pseudomonadaceae</taxon>
        <taxon>Pseudomonas</taxon>
    </lineage>
</organism>
<dbReference type="Pfam" id="PF05954">
    <property type="entry name" value="Phage_GPD"/>
    <property type="match status" value="1"/>
</dbReference>
<dbReference type="RefSeq" id="WP_048365508.1">
    <property type="nucleotide sequence ID" value="NZ_JYLF01000007.1"/>
</dbReference>
<dbReference type="InterPro" id="IPR006531">
    <property type="entry name" value="Gp5/Vgr_OB"/>
</dbReference>
<dbReference type="OrthoDB" id="5959035at2"/>
<dbReference type="Gene3D" id="4.10.220.110">
    <property type="match status" value="1"/>
</dbReference>
<feature type="domain" description="Gp5/Type VI secretion system Vgr protein OB-fold" evidence="3">
    <location>
        <begin position="454"/>
        <end position="502"/>
    </location>
</feature>
<evidence type="ECO:0000259" key="4">
    <source>
        <dbReference type="Pfam" id="PF10106"/>
    </source>
</evidence>
<name>A0A0J6IKS4_9PSED</name>
<dbReference type="SUPFAM" id="SSF69279">
    <property type="entry name" value="Phage tail proteins"/>
    <property type="match status" value="2"/>
</dbReference>
<evidence type="ECO:0000256" key="1">
    <source>
        <dbReference type="ARBA" id="ARBA00005558"/>
    </source>
</evidence>
<dbReference type="InterPro" id="IPR017847">
    <property type="entry name" value="T6SS_RhsGE_Vgr_subset"/>
</dbReference>
<dbReference type="Pfam" id="PF04717">
    <property type="entry name" value="Phage_base_V"/>
    <property type="match status" value="1"/>
</dbReference>
<accession>A0A0J6IKS4</accession>
<dbReference type="EMBL" id="JYLF01000007">
    <property type="protein sequence ID" value="KMN12732.1"/>
    <property type="molecule type" value="Genomic_DNA"/>
</dbReference>
<dbReference type="InterPro" id="IPR028244">
    <property type="entry name" value="T6SS_Rhs_Vgr_dom"/>
</dbReference>
<gene>
    <name evidence="6" type="ORF">TU86_17200</name>
</gene>
<dbReference type="Gene3D" id="2.40.50.230">
    <property type="entry name" value="Gp5 N-terminal domain"/>
    <property type="match status" value="1"/>
</dbReference>
<evidence type="ECO:0008006" key="8">
    <source>
        <dbReference type="Google" id="ProtNLM"/>
    </source>
</evidence>
<sequence>MTASTALTQQQRLLQLHTPLGADTLVAEYLDGWEALDQQGYCLQLSALSADGRLPIEQLVGAPVLLQMQCADSRTDLRAFHGHVSQCTRVGSNGGLARYQLRIEPWLSLLRHRQDSYAFHDLTVMEICEKIFGFYSKGVIEPQWRWALEDPGVYRKRSLTTQYQESDLAFVQRLLAEEGIAYHFEHLGDAQAPNLGSHTLVLTDSNRKLAPNAPVSVRFHRSDVTEAEDSVQQWAEEHRWMVGQVQRQSWDYRSHSLLSGHAQGDTGISGCVDQDTVGPYAWTDPAQGEQRARQHLNAQQVVRRQVHSLGTWRRLAPGTQLCLSGHDSVQGDEPMLCIRVRHQARNNLDAQLQAAVLAGLGPVPDQVEAVYCNHFTLIPGSHPYSPQTQDGHGRRLHPIPTVHGAQSAIVIGDGGPVMTDRDQRIKVQFHWQRGERSSSHHPHPRGTDNAPADTSVGTWVRVAAIQAGGNWGSAWVPRVGQEVLVEFLEGHIDRPVVIGSLYNGRGQAEAAHNQIAGGASGSTGNAPAWFPGNQHAGVLSGWKTQDLSTSATGNGGYRHLQFDDTPGQSRVQLYTTDQDSGLTLGHLKQNKDNKRLADRGYGVELHTQAQGALRAGTGLLVTTESADQQMQAKGLLAELEKAQDQVDQLADSARQQKAGLARDAKALPTSEALQNSQESLKATQQGTASGAGIGGGEGQVAGWSKPLLALYGRAGVLSLTPKHQVWATGTQCLLNAGADINLTAQGHTAFLAAQGLVLFTRGAEGDSRSIANTGIALHAATGAVSVQAQSDKISVAAQQNIRMVSTQSNAHVQGKEHVLLNVQGASVRLVGGNIEIHAPGAVTFKAQRHQLTKPKSDTGVNAVMGKGELKLCDFKMAGANIGNDALVSVEG</sequence>
<feature type="domain" description="Putative type VI secretion system Rhs element associated Vgr" evidence="5">
    <location>
        <begin position="554"/>
        <end position="653"/>
    </location>
</feature>
<evidence type="ECO:0000313" key="6">
    <source>
        <dbReference type="EMBL" id="KMN12732.1"/>
    </source>
</evidence>
<feature type="region of interest" description="Disordered" evidence="2">
    <location>
        <begin position="649"/>
        <end position="693"/>
    </location>
</feature>
<dbReference type="Gene3D" id="3.55.50.10">
    <property type="entry name" value="Baseplate protein-like domains"/>
    <property type="match status" value="1"/>
</dbReference>
<comment type="similarity">
    <text evidence="1">Belongs to the VgrG protein family.</text>
</comment>
<dbReference type="Gene3D" id="2.30.110.50">
    <property type="match status" value="1"/>
</dbReference>
<dbReference type="PATRIC" id="fig|1608994.3.peg.4128"/>
<feature type="region of interest" description="Disordered" evidence="2">
    <location>
        <begin position="431"/>
        <end position="454"/>
    </location>
</feature>
<dbReference type="Proteomes" id="UP000036325">
    <property type="component" value="Unassembled WGS sequence"/>
</dbReference>
<dbReference type="NCBIfam" id="TIGR03361">
    <property type="entry name" value="VI_Rhs_Vgr"/>
    <property type="match status" value="1"/>
</dbReference>